<evidence type="ECO:0000256" key="5">
    <source>
        <dbReference type="ARBA" id="ARBA00022822"/>
    </source>
</evidence>
<dbReference type="FunFam" id="3.20.20.70:FF:000037">
    <property type="entry name" value="Tryptophan synthase alpha chain"/>
    <property type="match status" value="1"/>
</dbReference>
<evidence type="ECO:0000313" key="12">
    <source>
        <dbReference type="Proteomes" id="UP000033423"/>
    </source>
</evidence>
<evidence type="ECO:0000256" key="10">
    <source>
        <dbReference type="RuleBase" id="RU003662"/>
    </source>
</evidence>
<dbReference type="PROSITE" id="PS00167">
    <property type="entry name" value="TRP_SYNTHASE_ALPHA"/>
    <property type="match status" value="1"/>
</dbReference>
<evidence type="ECO:0000313" key="11">
    <source>
        <dbReference type="EMBL" id="KJU82853.1"/>
    </source>
</evidence>
<feature type="active site" description="Proton acceptor" evidence="9">
    <location>
        <position position="62"/>
    </location>
</feature>
<dbReference type="UniPathway" id="UPA00035">
    <property type="reaction ID" value="UER00044"/>
</dbReference>
<comment type="pathway">
    <text evidence="2 9">Amino-acid biosynthesis; L-tryptophan biosynthesis; L-tryptophan from chorismate: step 5/5.</text>
</comment>
<protein>
    <recommendedName>
        <fullName evidence="9">Tryptophan synthase alpha chain</fullName>
        <ecNumber evidence="9">4.2.1.20</ecNumber>
    </recommendedName>
</protein>
<evidence type="ECO:0000256" key="3">
    <source>
        <dbReference type="ARBA" id="ARBA00011270"/>
    </source>
</evidence>
<evidence type="ECO:0000256" key="6">
    <source>
        <dbReference type="ARBA" id="ARBA00023141"/>
    </source>
</evidence>
<keyword evidence="5 9" id="KW-0822">Tryptophan biosynthesis</keyword>
<sequence length="259" mass="27906">MKKTRITAAFERLGSAQKKAFIPYIMAGDVSLQRTQELVLFLEQHGADIVELGVPFSDPLADGPTIQRAAERALLNHVTLSGVIAAVKSLRTRTQIPIVLMTYFNPVYKLGLARFIDDATAAGVDGVIIPDLPPDEETDFIRSCADNALDTIFLLAPTSTQDRIELTAQASRGFIYYVSITGITGSKISVDADMLAMIRRIKELSAKPVAVGFGVKTPQEAHEVADLADGVIVGSSIVNTIHKDEGALGPYIKALRDAI</sequence>
<gene>
    <name evidence="9" type="primary">trpA</name>
    <name evidence="11" type="ORF">MBAV_004957</name>
</gene>
<feature type="active site" description="Proton acceptor" evidence="9">
    <location>
        <position position="51"/>
    </location>
</feature>
<dbReference type="PATRIC" id="fig|29290.4.peg.6565"/>
<evidence type="ECO:0000256" key="8">
    <source>
        <dbReference type="ARBA" id="ARBA00049047"/>
    </source>
</evidence>
<dbReference type="InterPro" id="IPR002028">
    <property type="entry name" value="Trp_synthase_suA"/>
</dbReference>
<dbReference type="HAMAP" id="MF_00131">
    <property type="entry name" value="Trp_synth_alpha"/>
    <property type="match status" value="1"/>
</dbReference>
<dbReference type="GO" id="GO:0005829">
    <property type="term" value="C:cytosol"/>
    <property type="evidence" value="ECO:0007669"/>
    <property type="project" value="TreeGrafter"/>
</dbReference>
<comment type="subunit">
    <text evidence="3 9">Tetramer of two alpha and two beta chains.</text>
</comment>
<name>A0A0F3GQD1_9BACT</name>
<dbReference type="EC" id="4.2.1.20" evidence="9"/>
<dbReference type="InterPro" id="IPR013785">
    <property type="entry name" value="Aldolase_TIM"/>
</dbReference>
<dbReference type="InterPro" id="IPR011060">
    <property type="entry name" value="RibuloseP-bd_barrel"/>
</dbReference>
<proteinExistence type="inferred from homology"/>
<dbReference type="NCBIfam" id="TIGR00262">
    <property type="entry name" value="trpA"/>
    <property type="match status" value="1"/>
</dbReference>
<dbReference type="Gene3D" id="3.20.20.70">
    <property type="entry name" value="Aldolase class I"/>
    <property type="match status" value="1"/>
</dbReference>
<dbReference type="PANTHER" id="PTHR43406">
    <property type="entry name" value="TRYPTOPHAN SYNTHASE, ALPHA CHAIN"/>
    <property type="match status" value="1"/>
</dbReference>
<keyword evidence="12" id="KW-1185">Reference proteome</keyword>
<dbReference type="GO" id="GO:0004834">
    <property type="term" value="F:tryptophan synthase activity"/>
    <property type="evidence" value="ECO:0007669"/>
    <property type="project" value="UniProtKB-UniRule"/>
</dbReference>
<comment type="function">
    <text evidence="1 9">The alpha subunit is responsible for the aldol cleavage of indoleglycerol phosphate to indole and glyceraldehyde 3-phosphate.</text>
</comment>
<comment type="caution">
    <text evidence="11">The sequence shown here is derived from an EMBL/GenBank/DDBJ whole genome shotgun (WGS) entry which is preliminary data.</text>
</comment>
<evidence type="ECO:0000256" key="1">
    <source>
        <dbReference type="ARBA" id="ARBA00003365"/>
    </source>
</evidence>
<dbReference type="SUPFAM" id="SSF51366">
    <property type="entry name" value="Ribulose-phoshate binding barrel"/>
    <property type="match status" value="1"/>
</dbReference>
<evidence type="ECO:0000256" key="4">
    <source>
        <dbReference type="ARBA" id="ARBA00022605"/>
    </source>
</evidence>
<accession>A0A0F3GQD1</accession>
<dbReference type="InterPro" id="IPR018204">
    <property type="entry name" value="Trp_synthase_alpha_AS"/>
</dbReference>
<evidence type="ECO:0000256" key="2">
    <source>
        <dbReference type="ARBA" id="ARBA00004733"/>
    </source>
</evidence>
<organism evidence="11 12">
    <name type="scientific">Candidatus Magnetobacterium bavaricum</name>
    <dbReference type="NCBI Taxonomy" id="29290"/>
    <lineage>
        <taxon>Bacteria</taxon>
        <taxon>Pseudomonadati</taxon>
        <taxon>Nitrospirota</taxon>
        <taxon>Thermodesulfovibrionia</taxon>
        <taxon>Thermodesulfovibrionales</taxon>
        <taxon>Candidatus Magnetobacteriaceae</taxon>
        <taxon>Candidatus Magnetobacterium</taxon>
    </lineage>
</organism>
<dbReference type="CDD" id="cd04724">
    <property type="entry name" value="Tryptophan_synthase_alpha"/>
    <property type="match status" value="1"/>
</dbReference>
<evidence type="ECO:0000256" key="7">
    <source>
        <dbReference type="ARBA" id="ARBA00023239"/>
    </source>
</evidence>
<dbReference type="EMBL" id="LACI01002145">
    <property type="protein sequence ID" value="KJU82853.1"/>
    <property type="molecule type" value="Genomic_DNA"/>
</dbReference>
<dbReference type="Proteomes" id="UP000033423">
    <property type="component" value="Unassembled WGS sequence"/>
</dbReference>
<dbReference type="AlphaFoldDB" id="A0A0F3GQD1"/>
<dbReference type="Pfam" id="PF00290">
    <property type="entry name" value="Trp_syntA"/>
    <property type="match status" value="1"/>
</dbReference>
<comment type="catalytic activity">
    <reaction evidence="8 9">
        <text>(1S,2R)-1-C-(indol-3-yl)glycerol 3-phosphate + L-serine = D-glyceraldehyde 3-phosphate + L-tryptophan + H2O</text>
        <dbReference type="Rhea" id="RHEA:10532"/>
        <dbReference type="ChEBI" id="CHEBI:15377"/>
        <dbReference type="ChEBI" id="CHEBI:33384"/>
        <dbReference type="ChEBI" id="CHEBI:57912"/>
        <dbReference type="ChEBI" id="CHEBI:58866"/>
        <dbReference type="ChEBI" id="CHEBI:59776"/>
        <dbReference type="EC" id="4.2.1.20"/>
    </reaction>
</comment>
<keyword evidence="7 9" id="KW-0456">Lyase</keyword>
<dbReference type="PANTHER" id="PTHR43406:SF1">
    <property type="entry name" value="TRYPTOPHAN SYNTHASE ALPHA CHAIN, CHLOROPLASTIC"/>
    <property type="match status" value="1"/>
</dbReference>
<reference evidence="11 12" key="1">
    <citation type="submission" date="2015-02" db="EMBL/GenBank/DDBJ databases">
        <title>Single-cell genomics of uncultivated deep-branching MTB reveals a conserved set of magnetosome genes.</title>
        <authorList>
            <person name="Kolinko S."/>
            <person name="Richter M."/>
            <person name="Glockner F.O."/>
            <person name="Brachmann A."/>
            <person name="Schuler D."/>
        </authorList>
    </citation>
    <scope>NUCLEOTIDE SEQUENCE [LARGE SCALE GENOMIC DNA]</scope>
    <source>
        <strain evidence="11">TM-1</strain>
    </source>
</reference>
<comment type="similarity">
    <text evidence="9 10">Belongs to the TrpA family.</text>
</comment>
<evidence type="ECO:0000256" key="9">
    <source>
        <dbReference type="HAMAP-Rule" id="MF_00131"/>
    </source>
</evidence>
<keyword evidence="6 9" id="KW-0057">Aromatic amino acid biosynthesis</keyword>
<keyword evidence="4 9" id="KW-0028">Amino-acid biosynthesis</keyword>